<accession>A0A0C2ZDM9</accession>
<dbReference type="Proteomes" id="UP000053989">
    <property type="component" value="Unassembled WGS sequence"/>
</dbReference>
<organism evidence="2 3">
    <name type="scientific">Scleroderma citrinum Foug A</name>
    <dbReference type="NCBI Taxonomy" id="1036808"/>
    <lineage>
        <taxon>Eukaryota</taxon>
        <taxon>Fungi</taxon>
        <taxon>Dikarya</taxon>
        <taxon>Basidiomycota</taxon>
        <taxon>Agaricomycotina</taxon>
        <taxon>Agaricomycetes</taxon>
        <taxon>Agaricomycetidae</taxon>
        <taxon>Boletales</taxon>
        <taxon>Sclerodermatineae</taxon>
        <taxon>Sclerodermataceae</taxon>
        <taxon>Scleroderma</taxon>
    </lineage>
</organism>
<dbReference type="InParanoid" id="A0A0C2ZDM9"/>
<sequence length="442" mass="48455">MVNTISFTGDTHFEVITVLANCGADTSRARQALVTWIQRKQVKGRSTEHILNKLGGLEHKFIKDISLHDAFRQARALTFLPRSPDLPLPDFLQKGKEREQPDVPVIDVRRTESESSSPTSSIKSLFPPTPTTPSQYSPTYLERRLDSHPEEAEEAESSTLAYYAPSPGGSWSVPSSYYTPYSPTLHSPYPSVTVGGYGPKHVVLSPPSPTITPRRYRSVSSPVPPPPSNSRRSAPPPPNRLSAPATPLPGAPRPAPTQPIPQSPYSSAASSAVSVVSPVSPAPQPYNDHCLRVPSPLPTPYSSEESISTITEVERYVPSDMHLSRDSMICSKIVTRADSPLHEIFADSCASTRSSLPPPYNISSETRRRRSVGPQLDRALKICGISPIVRQEILKCICSEPGYEPARWQTRLRDCNLNPDAVDFIIEEMCKELEGTTTGQAL</sequence>
<feature type="region of interest" description="Disordered" evidence="1">
    <location>
        <begin position="205"/>
        <end position="266"/>
    </location>
</feature>
<feature type="compositionally biased region" description="Pro residues" evidence="1">
    <location>
        <begin position="246"/>
        <end position="262"/>
    </location>
</feature>
<feature type="compositionally biased region" description="Basic and acidic residues" evidence="1">
    <location>
        <begin position="141"/>
        <end position="150"/>
    </location>
</feature>
<reference evidence="2 3" key="1">
    <citation type="submission" date="2014-04" db="EMBL/GenBank/DDBJ databases">
        <authorList>
            <consortium name="DOE Joint Genome Institute"/>
            <person name="Kuo A."/>
            <person name="Kohler A."/>
            <person name="Nagy L.G."/>
            <person name="Floudas D."/>
            <person name="Copeland A."/>
            <person name="Barry K.W."/>
            <person name="Cichocki N."/>
            <person name="Veneault-Fourrey C."/>
            <person name="LaButti K."/>
            <person name="Lindquist E.A."/>
            <person name="Lipzen A."/>
            <person name="Lundell T."/>
            <person name="Morin E."/>
            <person name="Murat C."/>
            <person name="Sun H."/>
            <person name="Tunlid A."/>
            <person name="Henrissat B."/>
            <person name="Grigoriev I.V."/>
            <person name="Hibbett D.S."/>
            <person name="Martin F."/>
            <person name="Nordberg H.P."/>
            <person name="Cantor M.N."/>
            <person name="Hua S.X."/>
        </authorList>
    </citation>
    <scope>NUCLEOTIDE SEQUENCE [LARGE SCALE GENOMIC DNA]</scope>
    <source>
        <strain evidence="2 3">Foug A</strain>
    </source>
</reference>
<feature type="compositionally biased region" description="Pro residues" evidence="1">
    <location>
        <begin position="222"/>
        <end position="239"/>
    </location>
</feature>
<protein>
    <submittedName>
        <fullName evidence="2">Uncharacterized protein</fullName>
    </submittedName>
</protein>
<proteinExistence type="predicted"/>
<feature type="region of interest" description="Disordered" evidence="1">
    <location>
        <begin position="88"/>
        <end position="165"/>
    </location>
</feature>
<gene>
    <name evidence="2" type="ORF">SCLCIDRAFT_1224893</name>
</gene>
<dbReference type="AlphaFoldDB" id="A0A0C2ZDM9"/>
<feature type="compositionally biased region" description="Basic and acidic residues" evidence="1">
    <location>
        <begin position="93"/>
        <end position="113"/>
    </location>
</feature>
<reference evidence="3" key="2">
    <citation type="submission" date="2015-01" db="EMBL/GenBank/DDBJ databases">
        <title>Evolutionary Origins and Diversification of the Mycorrhizal Mutualists.</title>
        <authorList>
            <consortium name="DOE Joint Genome Institute"/>
            <consortium name="Mycorrhizal Genomics Consortium"/>
            <person name="Kohler A."/>
            <person name="Kuo A."/>
            <person name="Nagy L.G."/>
            <person name="Floudas D."/>
            <person name="Copeland A."/>
            <person name="Barry K.W."/>
            <person name="Cichocki N."/>
            <person name="Veneault-Fourrey C."/>
            <person name="LaButti K."/>
            <person name="Lindquist E.A."/>
            <person name="Lipzen A."/>
            <person name="Lundell T."/>
            <person name="Morin E."/>
            <person name="Murat C."/>
            <person name="Riley R."/>
            <person name="Ohm R."/>
            <person name="Sun H."/>
            <person name="Tunlid A."/>
            <person name="Henrissat B."/>
            <person name="Grigoriev I.V."/>
            <person name="Hibbett D.S."/>
            <person name="Martin F."/>
        </authorList>
    </citation>
    <scope>NUCLEOTIDE SEQUENCE [LARGE SCALE GENOMIC DNA]</scope>
    <source>
        <strain evidence="3">Foug A</strain>
    </source>
</reference>
<evidence type="ECO:0000313" key="3">
    <source>
        <dbReference type="Proteomes" id="UP000053989"/>
    </source>
</evidence>
<evidence type="ECO:0000313" key="2">
    <source>
        <dbReference type="EMBL" id="KIM51062.1"/>
    </source>
</evidence>
<dbReference type="HOGENOM" id="CLU_053022_0_0_1"/>
<dbReference type="EMBL" id="KN822291">
    <property type="protein sequence ID" value="KIM51062.1"/>
    <property type="molecule type" value="Genomic_DNA"/>
</dbReference>
<dbReference type="STRING" id="1036808.A0A0C2ZDM9"/>
<dbReference type="OrthoDB" id="3355668at2759"/>
<evidence type="ECO:0000256" key="1">
    <source>
        <dbReference type="SAM" id="MobiDB-lite"/>
    </source>
</evidence>
<name>A0A0C2ZDM9_9AGAM</name>
<keyword evidence="3" id="KW-1185">Reference proteome</keyword>